<feature type="domain" description="LTI65/LTI78 N-terminal" evidence="3">
    <location>
        <begin position="57"/>
        <end position="106"/>
    </location>
</feature>
<name>A0ABQ7AK95_BRACR</name>
<feature type="domain" description="LTI65/LTI78 PGEED repeat" evidence="2">
    <location>
        <begin position="204"/>
        <end position="234"/>
    </location>
</feature>
<dbReference type="InterPro" id="IPR037491">
    <property type="entry name" value="LTI78/LTI65"/>
</dbReference>
<evidence type="ECO:0000259" key="3">
    <source>
        <dbReference type="Pfam" id="PF23403"/>
    </source>
</evidence>
<dbReference type="Pfam" id="PF23399">
    <property type="entry name" value="LTI65_PGEED"/>
    <property type="match status" value="1"/>
</dbReference>
<keyword evidence="5" id="KW-1185">Reference proteome</keyword>
<feature type="compositionally biased region" description="Basic residues" evidence="1">
    <location>
        <begin position="66"/>
        <end position="86"/>
    </location>
</feature>
<dbReference type="Proteomes" id="UP000266723">
    <property type="component" value="Unassembled WGS sequence"/>
</dbReference>
<evidence type="ECO:0000256" key="1">
    <source>
        <dbReference type="SAM" id="MobiDB-lite"/>
    </source>
</evidence>
<comment type="caution">
    <text evidence="4">The sequence shown here is derived from an EMBL/GenBank/DDBJ whole genome shotgun (WGS) entry which is preliminary data.</text>
</comment>
<dbReference type="EMBL" id="QGKV02002055">
    <property type="protein sequence ID" value="KAF3497995.1"/>
    <property type="molecule type" value="Genomic_DNA"/>
</dbReference>
<dbReference type="InterPro" id="IPR056605">
    <property type="entry name" value="LTI65_LTI78_N"/>
</dbReference>
<proteinExistence type="predicted"/>
<dbReference type="PANTHER" id="PTHR33836">
    <property type="entry name" value="LOW-TEMPERATURE-INDUCED 65 KDA PROTEIN-RELATED"/>
    <property type="match status" value="1"/>
</dbReference>
<evidence type="ECO:0008006" key="6">
    <source>
        <dbReference type="Google" id="ProtNLM"/>
    </source>
</evidence>
<feature type="region of interest" description="Disordered" evidence="1">
    <location>
        <begin position="31"/>
        <end position="154"/>
    </location>
</feature>
<protein>
    <recommendedName>
        <fullName evidence="6">DUF4057 domain-containing protein</fullName>
    </recommendedName>
</protein>
<organism evidence="4 5">
    <name type="scientific">Brassica cretica</name>
    <name type="common">Mustard</name>
    <dbReference type="NCBI Taxonomy" id="69181"/>
    <lineage>
        <taxon>Eukaryota</taxon>
        <taxon>Viridiplantae</taxon>
        <taxon>Streptophyta</taxon>
        <taxon>Embryophyta</taxon>
        <taxon>Tracheophyta</taxon>
        <taxon>Spermatophyta</taxon>
        <taxon>Magnoliopsida</taxon>
        <taxon>eudicotyledons</taxon>
        <taxon>Gunneridae</taxon>
        <taxon>Pentapetalae</taxon>
        <taxon>rosids</taxon>
        <taxon>malvids</taxon>
        <taxon>Brassicales</taxon>
        <taxon>Brassicaceae</taxon>
        <taxon>Brassiceae</taxon>
        <taxon>Brassica</taxon>
    </lineage>
</organism>
<gene>
    <name evidence="4" type="ORF">DY000_02054321</name>
</gene>
<sequence length="251" mass="27648">MSCSKKLSKITSEDIWLQRNGKEKKYKLMDSQAQLQRTHGHHQAEEQIRIHHPEEEEHHEKGPAKVLKKAKEKAKKIKKALTKHGHGHEQELHGGAPARGRGHHISDPVEEEFFPDPMKEETVPPGKKFVPVVSSSHSTKPSGHESRVKGAEASISRDGYGNKVISMVTPVYEKVKGTGAIVMKKLPFSSGGTGTEKLNQQGQDKGISAKEYLTEKLSPGEEDKALSEVVAEKLHLGGGKSGSVPVQKRFQ</sequence>
<evidence type="ECO:0000313" key="4">
    <source>
        <dbReference type="EMBL" id="KAF3497995.1"/>
    </source>
</evidence>
<evidence type="ECO:0000313" key="5">
    <source>
        <dbReference type="Proteomes" id="UP000266723"/>
    </source>
</evidence>
<evidence type="ECO:0000259" key="2">
    <source>
        <dbReference type="Pfam" id="PF23399"/>
    </source>
</evidence>
<accession>A0ABQ7AK95</accession>
<feature type="compositionally biased region" description="Basic and acidic residues" evidence="1">
    <location>
        <begin position="42"/>
        <end position="63"/>
    </location>
</feature>
<dbReference type="InterPro" id="IPR057059">
    <property type="entry name" value="LTI65/LTI78_PGEED"/>
</dbReference>
<dbReference type="Pfam" id="PF23403">
    <property type="entry name" value="LTI65_LTI78_N"/>
    <property type="match status" value="1"/>
</dbReference>
<reference evidence="4 5" key="1">
    <citation type="journal article" date="2020" name="BMC Genomics">
        <title>Intraspecific diversification of the crop wild relative Brassica cretica Lam. using demographic model selection.</title>
        <authorList>
            <person name="Kioukis A."/>
            <person name="Michalopoulou V.A."/>
            <person name="Briers L."/>
            <person name="Pirintsos S."/>
            <person name="Studholme D.J."/>
            <person name="Pavlidis P."/>
            <person name="Sarris P.F."/>
        </authorList>
    </citation>
    <scope>NUCLEOTIDE SEQUENCE [LARGE SCALE GENOMIC DNA]</scope>
    <source>
        <strain evidence="5">cv. PFS-1207/04</strain>
    </source>
</reference>
<feature type="region of interest" description="Disordered" evidence="1">
    <location>
        <begin position="187"/>
        <end position="207"/>
    </location>
</feature>
<dbReference type="PANTHER" id="PTHR33836:SF19">
    <property type="entry name" value="LOW-TEMPERATURE-INDUCED 65 KDA PROTEIN"/>
    <property type="match status" value="1"/>
</dbReference>